<dbReference type="AlphaFoldDB" id="C4J791"/>
<accession>C4J791</accession>
<protein>
    <submittedName>
        <fullName evidence="1">Uncharacterized protein</fullName>
    </submittedName>
</protein>
<proteinExistence type="evidence at transcript level"/>
<dbReference type="EMBL" id="BT086688">
    <property type="protein sequence ID" value="ACR37041.1"/>
    <property type="molecule type" value="mRNA"/>
</dbReference>
<organism evidence="1">
    <name type="scientific">Zea mays</name>
    <name type="common">Maize</name>
    <dbReference type="NCBI Taxonomy" id="4577"/>
    <lineage>
        <taxon>Eukaryota</taxon>
        <taxon>Viridiplantae</taxon>
        <taxon>Streptophyta</taxon>
        <taxon>Embryophyta</taxon>
        <taxon>Tracheophyta</taxon>
        <taxon>Spermatophyta</taxon>
        <taxon>Magnoliopsida</taxon>
        <taxon>Liliopsida</taxon>
        <taxon>Poales</taxon>
        <taxon>Poaceae</taxon>
        <taxon>PACMAD clade</taxon>
        <taxon>Panicoideae</taxon>
        <taxon>Andropogonodae</taxon>
        <taxon>Andropogoneae</taxon>
        <taxon>Tripsacinae</taxon>
        <taxon>Zea</taxon>
    </lineage>
</organism>
<reference evidence="1" key="2">
    <citation type="submission" date="2012-06" db="EMBL/GenBank/DDBJ databases">
        <authorList>
            <person name="Yu Y."/>
            <person name="Currie J."/>
            <person name="Lomeli R."/>
            <person name="Angelova A."/>
            <person name="Collura K."/>
            <person name="Wissotski M."/>
            <person name="Campos D."/>
            <person name="Kudrna D."/>
            <person name="Golser W."/>
            <person name="Ashely E."/>
            <person name="Descour A."/>
            <person name="Fernandes J."/>
            <person name="Soderlund C."/>
            <person name="Walbot V."/>
        </authorList>
    </citation>
    <scope>NUCLEOTIDE SEQUENCE</scope>
    <source>
        <strain evidence="1">B73</strain>
    </source>
</reference>
<name>C4J791_MAIZE</name>
<reference evidence="1" key="1">
    <citation type="journal article" date="2009" name="PLoS Genet.">
        <title>Sequencing, mapping, and analysis of 27,455 maize full-length cDNAs.</title>
        <authorList>
            <person name="Soderlund C."/>
            <person name="Descour A."/>
            <person name="Kudrna D."/>
            <person name="Bomhoff M."/>
            <person name="Boyd L."/>
            <person name="Currie J."/>
            <person name="Angelova A."/>
            <person name="Collura K."/>
            <person name="Wissotski M."/>
            <person name="Ashley E."/>
            <person name="Morrow D."/>
            <person name="Fernandes J."/>
            <person name="Walbot V."/>
            <person name="Yu Y."/>
        </authorList>
    </citation>
    <scope>NUCLEOTIDE SEQUENCE</scope>
    <source>
        <strain evidence="1">B73</strain>
    </source>
</reference>
<sequence length="81" mass="9254">MVGSYTRSQTRNNMCTCQIDTSQLFSTRSQKEKRLEMRHKIKKSTVLDDTRKMSVLTITLLLVPDPTCLNPFMRGVVISSS</sequence>
<evidence type="ECO:0000313" key="1">
    <source>
        <dbReference type="EMBL" id="ACR37041.1"/>
    </source>
</evidence>